<accession>A0ABT8GG36</accession>
<comment type="caution">
    <text evidence="3">The sequence shown here is derived from an EMBL/GenBank/DDBJ whole genome shotgun (WGS) entry which is preliminary data.</text>
</comment>
<feature type="domain" description="DUF559" evidence="1">
    <location>
        <begin position="203"/>
        <end position="267"/>
    </location>
</feature>
<protein>
    <submittedName>
        <fullName evidence="3">Type IV toxin-antitoxin system AbiEi family antitoxin domain-containing protein</fullName>
    </submittedName>
</protein>
<dbReference type="InterPro" id="IPR025159">
    <property type="entry name" value="AbiEi_N"/>
</dbReference>
<name>A0ABT8GG36_9MICO</name>
<dbReference type="Gene3D" id="3.40.960.10">
    <property type="entry name" value="VSR Endonuclease"/>
    <property type="match status" value="1"/>
</dbReference>
<dbReference type="InterPro" id="IPR011335">
    <property type="entry name" value="Restrct_endonuc-II-like"/>
</dbReference>
<reference evidence="3" key="1">
    <citation type="submission" date="2023-06" db="EMBL/GenBank/DDBJ databases">
        <title>Egi l300058.</title>
        <authorList>
            <person name="Gao L."/>
            <person name="Fang B.-Z."/>
            <person name="Li W.-J."/>
        </authorList>
    </citation>
    <scope>NUCLEOTIDE SEQUENCE</scope>
    <source>
        <strain evidence="3">EGI L300058</strain>
    </source>
</reference>
<dbReference type="InterPro" id="IPR007569">
    <property type="entry name" value="DUF559"/>
</dbReference>
<evidence type="ECO:0000313" key="3">
    <source>
        <dbReference type="EMBL" id="MDN4480324.1"/>
    </source>
</evidence>
<organism evidence="3 4">
    <name type="scientific">Demequina muriae</name>
    <dbReference type="NCBI Taxonomy" id="3051664"/>
    <lineage>
        <taxon>Bacteria</taxon>
        <taxon>Bacillati</taxon>
        <taxon>Actinomycetota</taxon>
        <taxon>Actinomycetes</taxon>
        <taxon>Micrococcales</taxon>
        <taxon>Demequinaceae</taxon>
        <taxon>Demequina</taxon>
    </lineage>
</organism>
<dbReference type="RefSeq" id="WP_301141692.1">
    <property type="nucleotide sequence ID" value="NZ_JAUHQA010000001.1"/>
</dbReference>
<dbReference type="SUPFAM" id="SSF52980">
    <property type="entry name" value="Restriction endonuclease-like"/>
    <property type="match status" value="1"/>
</dbReference>
<sequence length="300" mass="32601">MDPVAACAQRGGVATYAELSSSGVARRALAAAVASGDVFRIATGVYALPTASRLARAEAVHRGTRTCITALAAHGLPHRTVDSRLHLAIPASSNHGRSSRDLRLHWYAGPIADAGTILGAIDVASLCLADVDQLAAIDAALNRGLIAPRDLDHLTVTPSSRAAWLRCHCDDECQSPPETFVRVAMREVGLPVRTQVQVSGVGRVDFLVDDAVIIEVDGKTYHMNERAFWEDRRRDRVAQVGGLMVLRFTREDVERDLGGVIALVTRAVTMARRRRGLAPLATREGPQWTPWVRDRRGRLQ</sequence>
<dbReference type="EMBL" id="JAUHQA010000001">
    <property type="protein sequence ID" value="MDN4480324.1"/>
    <property type="molecule type" value="Genomic_DNA"/>
</dbReference>
<gene>
    <name evidence="3" type="ORF">QQX02_05240</name>
</gene>
<evidence type="ECO:0000259" key="1">
    <source>
        <dbReference type="Pfam" id="PF04480"/>
    </source>
</evidence>
<evidence type="ECO:0000313" key="4">
    <source>
        <dbReference type="Proteomes" id="UP001172708"/>
    </source>
</evidence>
<dbReference type="Pfam" id="PF13338">
    <property type="entry name" value="AbiEi_4"/>
    <property type="match status" value="1"/>
</dbReference>
<evidence type="ECO:0000259" key="2">
    <source>
        <dbReference type="Pfam" id="PF13338"/>
    </source>
</evidence>
<feature type="domain" description="AbiEi antitoxin N-terminal" evidence="2">
    <location>
        <begin position="6"/>
        <end position="49"/>
    </location>
</feature>
<dbReference type="Pfam" id="PF04480">
    <property type="entry name" value="DUF559"/>
    <property type="match status" value="1"/>
</dbReference>
<keyword evidence="4" id="KW-1185">Reference proteome</keyword>
<proteinExistence type="predicted"/>
<dbReference type="Proteomes" id="UP001172708">
    <property type="component" value="Unassembled WGS sequence"/>
</dbReference>